<dbReference type="FunFam" id="3.20.20.70:FF:000066">
    <property type="entry name" value="Dihydroorotate dehydrogenase (quinone), mitochondrial"/>
    <property type="match status" value="1"/>
</dbReference>
<comment type="catalytic activity">
    <reaction evidence="13 14">
        <text>(S)-dihydroorotate + a quinone = orotate + a quinol</text>
        <dbReference type="Rhea" id="RHEA:30187"/>
        <dbReference type="ChEBI" id="CHEBI:24646"/>
        <dbReference type="ChEBI" id="CHEBI:30839"/>
        <dbReference type="ChEBI" id="CHEBI:30864"/>
        <dbReference type="ChEBI" id="CHEBI:132124"/>
        <dbReference type="EC" id="1.3.5.2"/>
    </reaction>
</comment>
<feature type="domain" description="Dihydroorotate dehydrogenase catalytic" evidence="15">
    <location>
        <begin position="44"/>
        <end position="340"/>
    </location>
</feature>
<dbReference type="RefSeq" id="WP_119831906.1">
    <property type="nucleotide sequence ID" value="NZ_QYUL01000002.1"/>
</dbReference>
<comment type="similarity">
    <text evidence="4 14">Belongs to the dihydroorotate dehydrogenase family. Type 2 subfamily.</text>
</comment>
<dbReference type="EMBL" id="QYUL01000002">
    <property type="protein sequence ID" value="RJF81820.1"/>
    <property type="molecule type" value="Genomic_DNA"/>
</dbReference>
<dbReference type="NCBIfam" id="NF003652">
    <property type="entry name" value="PRK05286.2-5"/>
    <property type="match status" value="1"/>
</dbReference>
<feature type="binding site" evidence="14">
    <location>
        <begin position="61"/>
        <end position="65"/>
    </location>
    <ligand>
        <name>FMN</name>
        <dbReference type="ChEBI" id="CHEBI:58210"/>
    </ligand>
</feature>
<keyword evidence="12 14" id="KW-0472">Membrane</keyword>
<dbReference type="AlphaFoldDB" id="A0A418VXH6"/>
<keyword evidence="5 14" id="KW-0285">Flavoprotein</keyword>
<dbReference type="OrthoDB" id="9802377at2"/>
<evidence type="ECO:0000256" key="2">
    <source>
        <dbReference type="ARBA" id="ARBA00004167"/>
    </source>
</evidence>
<evidence type="ECO:0000256" key="3">
    <source>
        <dbReference type="ARBA" id="ARBA00005161"/>
    </source>
</evidence>
<dbReference type="EC" id="1.3.5.2" evidence="14"/>
<dbReference type="GO" id="GO:0006207">
    <property type="term" value="P:'de novo' pyrimidine nucleobase biosynthetic process"/>
    <property type="evidence" value="ECO:0007669"/>
    <property type="project" value="UniProtKB-UniRule"/>
</dbReference>
<feature type="binding site" evidence="14">
    <location>
        <position position="245"/>
    </location>
    <ligand>
        <name>FMN</name>
        <dbReference type="ChEBI" id="CHEBI:58210"/>
    </ligand>
</feature>
<feature type="binding site" evidence="14">
    <location>
        <begin position="110"/>
        <end position="114"/>
    </location>
    <ligand>
        <name>substrate</name>
    </ligand>
</feature>
<dbReference type="PANTHER" id="PTHR48109:SF4">
    <property type="entry name" value="DIHYDROOROTATE DEHYDROGENASE (QUINONE), MITOCHONDRIAL"/>
    <property type="match status" value="1"/>
</dbReference>
<feature type="active site" description="Nucleophile" evidence="14">
    <location>
        <position position="177"/>
    </location>
</feature>
<keyword evidence="8" id="KW-0809">Transit peptide</keyword>
<feature type="binding site" evidence="14">
    <location>
        <position position="85"/>
    </location>
    <ligand>
        <name>FMN</name>
        <dbReference type="ChEBI" id="CHEBI:58210"/>
    </ligand>
</feature>
<feature type="binding site" evidence="14">
    <location>
        <begin position="246"/>
        <end position="247"/>
    </location>
    <ligand>
        <name>substrate</name>
    </ligand>
</feature>
<dbReference type="NCBIfam" id="TIGR01036">
    <property type="entry name" value="pyrD_sub2"/>
    <property type="match status" value="1"/>
</dbReference>
<organism evidence="16 17">
    <name type="scientific">Azospirillum cavernae</name>
    <dbReference type="NCBI Taxonomy" id="2320860"/>
    <lineage>
        <taxon>Bacteria</taxon>
        <taxon>Pseudomonadati</taxon>
        <taxon>Pseudomonadota</taxon>
        <taxon>Alphaproteobacteria</taxon>
        <taxon>Rhodospirillales</taxon>
        <taxon>Azospirillaceae</taxon>
        <taxon>Azospirillum</taxon>
    </lineage>
</organism>
<keyword evidence="7" id="KW-0812">Transmembrane</keyword>
<keyword evidence="14" id="KW-1003">Cell membrane</keyword>
<keyword evidence="6 14" id="KW-0288">FMN</keyword>
<protein>
    <recommendedName>
        <fullName evidence="14">Dihydroorotate dehydrogenase (quinone)</fullName>
        <ecNumber evidence="14">1.3.5.2</ecNumber>
    </recommendedName>
    <alternativeName>
        <fullName evidence="14">DHOdehase</fullName>
        <shortName evidence="14">DHOD</shortName>
        <shortName evidence="14">DHODase</shortName>
    </alternativeName>
    <alternativeName>
        <fullName evidence="14">Dihydroorotate oxidase</fullName>
    </alternativeName>
</protein>
<evidence type="ECO:0000256" key="5">
    <source>
        <dbReference type="ARBA" id="ARBA00022630"/>
    </source>
</evidence>
<evidence type="ECO:0000259" key="15">
    <source>
        <dbReference type="Pfam" id="PF01180"/>
    </source>
</evidence>
<dbReference type="InterPro" id="IPR013785">
    <property type="entry name" value="Aldolase_TIM"/>
</dbReference>
<dbReference type="GO" id="GO:0005737">
    <property type="term" value="C:cytoplasm"/>
    <property type="evidence" value="ECO:0007669"/>
    <property type="project" value="InterPro"/>
</dbReference>
<dbReference type="InterPro" id="IPR001295">
    <property type="entry name" value="Dihydroorotate_DH_CS"/>
</dbReference>
<feature type="binding site" evidence="14">
    <location>
        <begin position="318"/>
        <end position="319"/>
    </location>
    <ligand>
        <name>FMN</name>
        <dbReference type="ChEBI" id="CHEBI:58210"/>
    </ligand>
</feature>
<reference evidence="16 17" key="1">
    <citation type="submission" date="2018-09" db="EMBL/GenBank/DDBJ databases">
        <authorList>
            <person name="Zhu H."/>
        </authorList>
    </citation>
    <scope>NUCLEOTIDE SEQUENCE [LARGE SCALE GENOMIC DNA]</scope>
    <source>
        <strain evidence="16 17">K2W22B-5</strain>
    </source>
</reference>
<dbReference type="GO" id="GO:0005886">
    <property type="term" value="C:plasma membrane"/>
    <property type="evidence" value="ECO:0007669"/>
    <property type="project" value="UniProtKB-SubCell"/>
</dbReference>
<gene>
    <name evidence="14" type="primary">pyrD</name>
    <name evidence="16" type="ORF">D3877_17080</name>
</gene>
<feature type="binding site" evidence="14">
    <location>
        <position position="179"/>
    </location>
    <ligand>
        <name>substrate</name>
    </ligand>
</feature>
<feature type="binding site" evidence="14">
    <location>
        <position position="297"/>
    </location>
    <ligand>
        <name>FMN</name>
        <dbReference type="ChEBI" id="CHEBI:58210"/>
    </ligand>
</feature>
<feature type="binding site" evidence="14">
    <location>
        <position position="268"/>
    </location>
    <ligand>
        <name>FMN</name>
        <dbReference type="ChEBI" id="CHEBI:58210"/>
    </ligand>
</feature>
<comment type="caution">
    <text evidence="16">The sequence shown here is derived from an EMBL/GenBank/DDBJ whole genome shotgun (WGS) entry which is preliminary data.</text>
</comment>
<evidence type="ECO:0000256" key="4">
    <source>
        <dbReference type="ARBA" id="ARBA00005359"/>
    </source>
</evidence>
<comment type="cofactor">
    <cofactor evidence="14">
        <name>FMN</name>
        <dbReference type="ChEBI" id="CHEBI:58210"/>
    </cofactor>
    <text evidence="14">Binds 1 FMN per subunit.</text>
</comment>
<proteinExistence type="inferred from homology"/>
<dbReference type="PROSITE" id="PS00912">
    <property type="entry name" value="DHODEHASE_2"/>
    <property type="match status" value="1"/>
</dbReference>
<feature type="binding site" evidence="14">
    <location>
        <position position="217"/>
    </location>
    <ligand>
        <name>FMN</name>
        <dbReference type="ChEBI" id="CHEBI:58210"/>
    </ligand>
</feature>
<keyword evidence="17" id="KW-1185">Reference proteome</keyword>
<accession>A0A418VXH6</accession>
<feature type="binding site" evidence="14">
    <location>
        <position position="143"/>
    </location>
    <ligand>
        <name>FMN</name>
        <dbReference type="ChEBI" id="CHEBI:58210"/>
    </ligand>
</feature>
<evidence type="ECO:0000313" key="17">
    <source>
        <dbReference type="Proteomes" id="UP000283458"/>
    </source>
</evidence>
<comment type="subcellular location">
    <subcellularLocation>
        <location evidence="14">Cell membrane</location>
        <topology evidence="14">Peripheral membrane protein</topology>
    </subcellularLocation>
    <subcellularLocation>
        <location evidence="2">Membrane</location>
        <topology evidence="2">Single-pass membrane protein</topology>
    </subcellularLocation>
</comment>
<dbReference type="InterPro" id="IPR005719">
    <property type="entry name" value="Dihydroorotate_DH_2"/>
</dbReference>
<evidence type="ECO:0000256" key="11">
    <source>
        <dbReference type="ARBA" id="ARBA00023002"/>
    </source>
</evidence>
<dbReference type="InterPro" id="IPR050074">
    <property type="entry name" value="DHO_dehydrogenase"/>
</dbReference>
<keyword evidence="10" id="KW-1133">Transmembrane helix</keyword>
<evidence type="ECO:0000256" key="7">
    <source>
        <dbReference type="ARBA" id="ARBA00022692"/>
    </source>
</evidence>
<comment type="subunit">
    <text evidence="14">Monomer.</text>
</comment>
<dbReference type="PANTHER" id="PTHR48109">
    <property type="entry name" value="DIHYDROOROTATE DEHYDROGENASE (QUINONE), MITOCHONDRIAL-RELATED"/>
    <property type="match status" value="1"/>
</dbReference>
<evidence type="ECO:0000256" key="14">
    <source>
        <dbReference type="HAMAP-Rule" id="MF_00225"/>
    </source>
</evidence>
<keyword evidence="11 14" id="KW-0560">Oxidoreductase</keyword>
<comment type="pathway">
    <text evidence="3 14">Pyrimidine metabolism; UMP biosynthesis via de novo pathway; orotate from (S)-dihydroorotate (quinone route): step 1/1.</text>
</comment>
<evidence type="ECO:0000256" key="8">
    <source>
        <dbReference type="ARBA" id="ARBA00022946"/>
    </source>
</evidence>
<evidence type="ECO:0000256" key="12">
    <source>
        <dbReference type="ARBA" id="ARBA00023136"/>
    </source>
</evidence>
<keyword evidence="9 14" id="KW-0665">Pyrimidine biosynthesis</keyword>
<comment type="function">
    <text evidence="1 14">Catalyzes the conversion of dihydroorotate to orotate with quinone as electron acceptor.</text>
</comment>
<evidence type="ECO:0000256" key="13">
    <source>
        <dbReference type="ARBA" id="ARBA00048639"/>
    </source>
</evidence>
<evidence type="ECO:0000256" key="9">
    <source>
        <dbReference type="ARBA" id="ARBA00022975"/>
    </source>
</evidence>
<dbReference type="UniPathway" id="UPA00070">
    <property type="reaction ID" value="UER00946"/>
</dbReference>
<dbReference type="Gene3D" id="3.20.20.70">
    <property type="entry name" value="Aldolase class I"/>
    <property type="match status" value="1"/>
</dbReference>
<evidence type="ECO:0000256" key="1">
    <source>
        <dbReference type="ARBA" id="ARBA00003125"/>
    </source>
</evidence>
<name>A0A418VXH6_9PROT</name>
<feature type="binding site" evidence="14">
    <location>
        <position position="174"/>
    </location>
    <ligand>
        <name>substrate</name>
    </ligand>
</feature>
<dbReference type="Pfam" id="PF01180">
    <property type="entry name" value="DHO_dh"/>
    <property type="match status" value="1"/>
</dbReference>
<evidence type="ECO:0000256" key="10">
    <source>
        <dbReference type="ARBA" id="ARBA00022989"/>
    </source>
</evidence>
<dbReference type="GO" id="GO:0044205">
    <property type="term" value="P:'de novo' UMP biosynthetic process"/>
    <property type="evidence" value="ECO:0007669"/>
    <property type="project" value="UniProtKB-UniRule"/>
</dbReference>
<dbReference type="NCBIfam" id="NF003645">
    <property type="entry name" value="PRK05286.1-2"/>
    <property type="match status" value="1"/>
</dbReference>
<feature type="binding site" evidence="14">
    <location>
        <position position="174"/>
    </location>
    <ligand>
        <name>FMN</name>
        <dbReference type="ChEBI" id="CHEBI:58210"/>
    </ligand>
</feature>
<dbReference type="InterPro" id="IPR005720">
    <property type="entry name" value="Dihydroorotate_DH_cat"/>
</dbReference>
<dbReference type="SUPFAM" id="SSF51395">
    <property type="entry name" value="FMN-linked oxidoreductases"/>
    <property type="match status" value="1"/>
</dbReference>
<evidence type="ECO:0000256" key="6">
    <source>
        <dbReference type="ARBA" id="ARBA00022643"/>
    </source>
</evidence>
<dbReference type="HAMAP" id="MF_00225">
    <property type="entry name" value="DHO_dh_type2"/>
    <property type="match status" value="1"/>
</dbReference>
<sequence length="357" mass="37651">MIDLFPIVGPLLFRFDPETAHGLTIKALKSGLVPAQRGGDEPSLRSRVWGLDFANPVGLAAGFDKNAEVVDAMLRLGFGFVEAGSVTPRPQPGNPRPRLFRAIEQGAVLNRMGFNNEGLEAFAARLERRRDDPARAAGLVGANLGKNKDTADAADDYVIGVRRLAPLADYLVVNVSSPNTPGLRALQGREPLRDLLGRALDARAACKLTRDPPLLLKIAPDLTDEDKSDIAAVALESGVDGLIVSNTTIARPADIPEPLRSEAGGLSGRPLFAPSTLVLKEMYGLTGGKLPLIGAGGVASGADAYAKIRAGASLVQFYSAMVYGGPALVLRIRAELAALLRRDGFARVADAVGADHR</sequence>
<dbReference type="Proteomes" id="UP000283458">
    <property type="component" value="Unassembled WGS sequence"/>
</dbReference>
<feature type="binding site" evidence="14">
    <location>
        <position position="65"/>
    </location>
    <ligand>
        <name>substrate</name>
    </ligand>
</feature>
<evidence type="ECO:0000313" key="16">
    <source>
        <dbReference type="EMBL" id="RJF81820.1"/>
    </source>
</evidence>
<dbReference type="PROSITE" id="PS00911">
    <property type="entry name" value="DHODEHASE_1"/>
    <property type="match status" value="1"/>
</dbReference>
<dbReference type="CDD" id="cd04738">
    <property type="entry name" value="DHOD_2_like"/>
    <property type="match status" value="1"/>
</dbReference>
<dbReference type="GO" id="GO:0106430">
    <property type="term" value="F:dihydroorotate dehydrogenase (quinone) activity"/>
    <property type="evidence" value="ECO:0007669"/>
    <property type="project" value="UniProtKB-EC"/>
</dbReference>